<feature type="region of interest" description="Disordered" evidence="1">
    <location>
        <begin position="1"/>
        <end position="32"/>
    </location>
</feature>
<protein>
    <submittedName>
        <fullName evidence="2">Uncharacterized protein</fullName>
    </submittedName>
</protein>
<sequence>MARSNSPKVIEGNGRPVNWLTHTPPETETHEEHMAVVRRSKSEHEAAMAHQNSINKSKIGALMAHLSAELESMPEKGTDLEQADETHLPIPDIDMSKTYSNEVKRNTREYFLREDKRFIASRLADEDSALPENGFGYSSHMVGILPRSSQGRDSKVIGDSIEQLELMERMAKVKAELARKTAEREAKSANAASHVGVGALLCCPQKEKALLSPTPERVKKWLSRPEFKDRYFWEKEGIMKSVFAGEDNDEDEDDHLPQKRSPASSVSSPDSSVRRSARTSRPSPKVVENNSSGSSGSERPAWKRKRSSSSQEGEEAPRRSKRTRAPDSALSSPGS</sequence>
<feature type="region of interest" description="Disordered" evidence="1">
    <location>
        <begin position="243"/>
        <end position="335"/>
    </location>
</feature>
<dbReference type="RefSeq" id="XP_033671767.1">
    <property type="nucleotide sequence ID" value="XM_033811721.1"/>
</dbReference>
<accession>A0A6A6CXA5</accession>
<feature type="compositionally biased region" description="Low complexity" evidence="1">
    <location>
        <begin position="260"/>
        <end position="271"/>
    </location>
</feature>
<name>A0A6A6CXA5_ZASCE</name>
<keyword evidence="3" id="KW-1185">Reference proteome</keyword>
<evidence type="ECO:0000256" key="1">
    <source>
        <dbReference type="SAM" id="MobiDB-lite"/>
    </source>
</evidence>
<evidence type="ECO:0000313" key="2">
    <source>
        <dbReference type="EMBL" id="KAF2170878.1"/>
    </source>
</evidence>
<dbReference type="Proteomes" id="UP000799537">
    <property type="component" value="Unassembled WGS sequence"/>
</dbReference>
<dbReference type="GeneID" id="54564993"/>
<dbReference type="EMBL" id="ML993584">
    <property type="protein sequence ID" value="KAF2170878.1"/>
    <property type="molecule type" value="Genomic_DNA"/>
</dbReference>
<reference evidence="2" key="1">
    <citation type="journal article" date="2020" name="Stud. Mycol.">
        <title>101 Dothideomycetes genomes: a test case for predicting lifestyles and emergence of pathogens.</title>
        <authorList>
            <person name="Haridas S."/>
            <person name="Albert R."/>
            <person name="Binder M."/>
            <person name="Bloem J."/>
            <person name="Labutti K."/>
            <person name="Salamov A."/>
            <person name="Andreopoulos B."/>
            <person name="Baker S."/>
            <person name="Barry K."/>
            <person name="Bills G."/>
            <person name="Bluhm B."/>
            <person name="Cannon C."/>
            <person name="Castanera R."/>
            <person name="Culley D."/>
            <person name="Daum C."/>
            <person name="Ezra D."/>
            <person name="Gonzalez J."/>
            <person name="Henrissat B."/>
            <person name="Kuo A."/>
            <person name="Liang C."/>
            <person name="Lipzen A."/>
            <person name="Lutzoni F."/>
            <person name="Magnuson J."/>
            <person name="Mondo S."/>
            <person name="Nolan M."/>
            <person name="Ohm R."/>
            <person name="Pangilinan J."/>
            <person name="Park H.-J."/>
            <person name="Ramirez L."/>
            <person name="Alfaro M."/>
            <person name="Sun H."/>
            <person name="Tritt A."/>
            <person name="Yoshinaga Y."/>
            <person name="Zwiers L.-H."/>
            <person name="Turgeon B."/>
            <person name="Goodwin S."/>
            <person name="Spatafora J."/>
            <person name="Crous P."/>
            <person name="Grigoriev I."/>
        </authorList>
    </citation>
    <scope>NUCLEOTIDE SEQUENCE</scope>
    <source>
        <strain evidence="2">ATCC 36951</strain>
    </source>
</reference>
<feature type="compositionally biased region" description="Low complexity" evidence="1">
    <location>
        <begin position="286"/>
        <end position="298"/>
    </location>
</feature>
<organism evidence="2 3">
    <name type="scientific">Zasmidium cellare ATCC 36951</name>
    <dbReference type="NCBI Taxonomy" id="1080233"/>
    <lineage>
        <taxon>Eukaryota</taxon>
        <taxon>Fungi</taxon>
        <taxon>Dikarya</taxon>
        <taxon>Ascomycota</taxon>
        <taxon>Pezizomycotina</taxon>
        <taxon>Dothideomycetes</taxon>
        <taxon>Dothideomycetidae</taxon>
        <taxon>Mycosphaerellales</taxon>
        <taxon>Mycosphaerellaceae</taxon>
        <taxon>Zasmidium</taxon>
    </lineage>
</organism>
<proteinExistence type="predicted"/>
<dbReference type="AlphaFoldDB" id="A0A6A6CXA5"/>
<gene>
    <name evidence="2" type="ORF">M409DRAFT_51125</name>
</gene>
<evidence type="ECO:0000313" key="3">
    <source>
        <dbReference type="Proteomes" id="UP000799537"/>
    </source>
</evidence>